<dbReference type="GO" id="GO:0005524">
    <property type="term" value="F:ATP binding"/>
    <property type="evidence" value="ECO:0007669"/>
    <property type="project" value="UniProtKB-KW"/>
</dbReference>
<feature type="domain" description="Response regulatory" evidence="19">
    <location>
        <begin position="1304"/>
        <end position="1422"/>
    </location>
</feature>
<evidence type="ECO:0000256" key="6">
    <source>
        <dbReference type="ARBA" id="ARBA00022679"/>
    </source>
</evidence>
<dbReference type="eggNOG" id="COG2205">
    <property type="taxonomic scope" value="Bacteria"/>
</dbReference>
<feature type="domain" description="PAC" evidence="21">
    <location>
        <begin position="833"/>
        <end position="884"/>
    </location>
</feature>
<dbReference type="PANTHER" id="PTHR45339:SF1">
    <property type="entry name" value="HYBRID SIGNAL TRANSDUCTION HISTIDINE KINASE J"/>
    <property type="match status" value="1"/>
</dbReference>
<dbReference type="CDD" id="cd00130">
    <property type="entry name" value="PAS"/>
    <property type="match status" value="5"/>
</dbReference>
<evidence type="ECO:0000256" key="3">
    <source>
        <dbReference type="ARBA" id="ARBA00012438"/>
    </source>
</evidence>
<dbReference type="Pfam" id="PF01627">
    <property type="entry name" value="Hpt"/>
    <property type="match status" value="1"/>
</dbReference>
<evidence type="ECO:0000259" key="19">
    <source>
        <dbReference type="PROSITE" id="PS50110"/>
    </source>
</evidence>
<evidence type="ECO:0000256" key="9">
    <source>
        <dbReference type="ARBA" id="ARBA00022777"/>
    </source>
</evidence>
<dbReference type="InterPro" id="IPR006189">
    <property type="entry name" value="CHASE_dom"/>
</dbReference>
<evidence type="ECO:0000259" key="21">
    <source>
        <dbReference type="PROSITE" id="PS50113"/>
    </source>
</evidence>
<evidence type="ECO:0000256" key="13">
    <source>
        <dbReference type="ARBA" id="ARBA00023136"/>
    </source>
</evidence>
<dbReference type="EC" id="2.7.13.3" evidence="3"/>
<evidence type="ECO:0000256" key="7">
    <source>
        <dbReference type="ARBA" id="ARBA00022692"/>
    </source>
</evidence>
<dbReference type="InterPro" id="IPR003594">
    <property type="entry name" value="HATPase_dom"/>
</dbReference>
<dbReference type="PRINTS" id="PR00344">
    <property type="entry name" value="BCTRLSENSOR"/>
</dbReference>
<dbReference type="InterPro" id="IPR013655">
    <property type="entry name" value="PAS_fold_3"/>
</dbReference>
<evidence type="ECO:0000256" key="15">
    <source>
        <dbReference type="PROSITE-ProRule" id="PRU00169"/>
    </source>
</evidence>
<dbReference type="PROSITE" id="PS50109">
    <property type="entry name" value="HIS_KIN"/>
    <property type="match status" value="1"/>
</dbReference>
<reference evidence="23 24" key="1">
    <citation type="journal article" date="2011" name="Stand. Genomic Sci.">
        <title>Complete genome sequence of Allochromatium vinosum DSM 180(T).</title>
        <authorList>
            <person name="Weissgerber T."/>
            <person name="Zigann R."/>
            <person name="Bruce D."/>
            <person name="Chang Y.J."/>
            <person name="Detter J.C."/>
            <person name="Han C."/>
            <person name="Hauser L."/>
            <person name="Jeffries C.D."/>
            <person name="Land M."/>
            <person name="Munk A.C."/>
            <person name="Tapia R."/>
            <person name="Dahl C."/>
        </authorList>
    </citation>
    <scope>NUCLEOTIDE SEQUENCE [LARGE SCALE GENOMIC DNA]</scope>
    <source>
        <strain evidence="24">ATCC 17899 / DSM 180 / NBRC 103801 / NCIMB 10441 / D</strain>
    </source>
</reference>
<dbReference type="InterPro" id="IPR005467">
    <property type="entry name" value="His_kinase_dom"/>
</dbReference>
<dbReference type="SUPFAM" id="SSF47384">
    <property type="entry name" value="Homodimeric domain of signal transducing histidine kinase"/>
    <property type="match status" value="1"/>
</dbReference>
<evidence type="ECO:0000259" key="22">
    <source>
        <dbReference type="PROSITE" id="PS50839"/>
    </source>
</evidence>
<keyword evidence="8" id="KW-0547">Nucleotide-binding</keyword>
<keyword evidence="5 15" id="KW-0597">Phosphoprotein</keyword>
<dbReference type="Gene3D" id="3.30.450.20">
    <property type="entry name" value="PAS domain"/>
    <property type="match status" value="5"/>
</dbReference>
<keyword evidence="13 17" id="KW-0472">Membrane</keyword>
<proteinExistence type="predicted"/>
<dbReference type="InterPro" id="IPR042240">
    <property type="entry name" value="CHASE_sf"/>
</dbReference>
<dbReference type="HOGENOM" id="CLU_242487_0_0_6"/>
<dbReference type="FunFam" id="1.10.287.130:FF:000038">
    <property type="entry name" value="Sensory transduction histidine kinase"/>
    <property type="match status" value="1"/>
</dbReference>
<dbReference type="Gene3D" id="3.30.565.10">
    <property type="entry name" value="Histidine kinase-like ATPase, C-terminal domain"/>
    <property type="match status" value="1"/>
</dbReference>
<feature type="domain" description="Histidine kinase" evidence="18">
    <location>
        <begin position="1049"/>
        <end position="1270"/>
    </location>
</feature>
<dbReference type="PROSITE" id="PS50839">
    <property type="entry name" value="CHASE"/>
    <property type="match status" value="1"/>
</dbReference>
<evidence type="ECO:0000256" key="8">
    <source>
        <dbReference type="ARBA" id="ARBA00022741"/>
    </source>
</evidence>
<dbReference type="Gene3D" id="2.10.70.100">
    <property type="match status" value="1"/>
</dbReference>
<feature type="coiled-coil region" evidence="16">
    <location>
        <begin position="1004"/>
        <end position="1042"/>
    </location>
</feature>
<dbReference type="Gene3D" id="1.20.120.160">
    <property type="entry name" value="HPT domain"/>
    <property type="match status" value="1"/>
</dbReference>
<dbReference type="PROSITE" id="PS50110">
    <property type="entry name" value="RESPONSE_REGULATORY"/>
    <property type="match status" value="1"/>
</dbReference>
<dbReference type="InterPro" id="IPR011006">
    <property type="entry name" value="CheY-like_superfamily"/>
</dbReference>
<dbReference type="InterPro" id="IPR001610">
    <property type="entry name" value="PAC"/>
</dbReference>
<dbReference type="InterPro" id="IPR013656">
    <property type="entry name" value="PAS_4"/>
</dbReference>
<name>D3RSZ8_ALLVD</name>
<dbReference type="SUPFAM" id="SSF55785">
    <property type="entry name" value="PYP-like sensor domain (PAS domain)"/>
    <property type="match status" value="5"/>
</dbReference>
<dbReference type="eggNOG" id="COG2198">
    <property type="taxonomic scope" value="Bacteria"/>
</dbReference>
<dbReference type="eggNOG" id="COG3614">
    <property type="taxonomic scope" value="Bacteria"/>
</dbReference>
<evidence type="ECO:0000313" key="23">
    <source>
        <dbReference type="EMBL" id="ADC62307.1"/>
    </source>
</evidence>
<feature type="domain" description="PAS" evidence="20">
    <location>
        <begin position="885"/>
        <end position="957"/>
    </location>
</feature>
<evidence type="ECO:0000313" key="24">
    <source>
        <dbReference type="Proteomes" id="UP000001441"/>
    </source>
</evidence>
<evidence type="ECO:0000259" key="20">
    <source>
        <dbReference type="PROSITE" id="PS50112"/>
    </source>
</evidence>
<dbReference type="eggNOG" id="COG2202">
    <property type="taxonomic scope" value="Bacteria"/>
</dbReference>
<dbReference type="SUPFAM" id="SSF52172">
    <property type="entry name" value="CheY-like"/>
    <property type="match status" value="1"/>
</dbReference>
<sequence>MRLNEREIPDVAIAPWRIVLRTPIPPLHAELWRRWVGRLIHAERLPERLVPVLMLLLALAIAWDIQHTETHRHADHFHAHVESATQALDQKFQSLVASVQSLAQFYSASEDIGTDDFITFTRPFIRREPSIQALEWVAWVSATERTTFEARQRAAGHADFIIRELSDAGLRPAGTRAEYFPVAQIEPLAGNEPVLGFDVGSSPERLAVLERAWARGQPVASRPLTLLQEPDRQKGIVIFVPASRPATFAGSTPDARAPIRGFATGVMRLGTLVDTVMSKLALDDIEVTLLDPGVDEEAGLLYRYTPNPSPLTDAVWPLACLDPCEEATLNVAGLSLRLRIQPAVGSVPVGPWPVLVALLGLGVAVLVFVLLRERRRATSRLRRQEARLRLFFDHAPVALAMFDRQMRYLAISRRWLADFGLEDSDLIGRGHYETFPDIPERWREAHRRALAGEVLGCDDDVFVRQDGTVLRRCWELRPWYEFDGTLGGIVLFTDDVSPRKQAEQAQAAQRETENRFRSFMDHTPVLAWLKDDQGRHVYANRGFEQHFRLNWEDWQGKTDFELWPIEIAEVFRRNDQQVLATGQALETIEESVDPDGQPHFWLTTKFTFDDQTGQTFVGGIALDITERRKIERALEERESRLQFIIANSPDLIFIQDLEQRYIWLSHPSAPLRPEDCLGHTDRDLLLPEEGARLMRIKQDVLDTGRRTTIELPLTLDGQRRVFDATYEPWRDANGTLVGLAGYVRDITERKQAEIAHQADNQRLHWALQAAHGGAWDWDLSTDVAWWSPEMYALWGVEPETKMVLDNSLSLVADQDRASLRANVERAIQDGRDLQCEFRIRHPQHGERWMASWGRLVTDADGLSHLLGLSFDITDQKRMEQALKDSESRYRDLVENVNSVILRLAPDGLIAFANEYALRFFGYAAEELIGRPVTVLVPTVDSTGQNLSAMVQEILANSERYVHHINENLCHDGRRVWMAWTNKALYDDRGRLIGVLAVGNDITERRRLEQELDRHRRHLEALVDERTAQLTEARARAEAANQAKSAFLANMSHEIRTPMNAVLGFCYLLEQHALDPASADLVRKIHNAGQALLDLINDILDFSKIEAGRLELEAAPFRLSELLDTLAGIMTAAAGDKPLELILTPPEADIEGLIGDAGRLRQVLINLLGNAIKFTARGEVELRIECLAEHDDAVELRFAVRDTGIGIDPESQERLFQPFTQADVSTTRRFGGTGLGLSISRQLVRLMGGTLEIESQPGQGSTFHFSLCLQRDPDVVDRVPPPRPPGIGAHAASPTASEQPLRGLRVLVVDDSEINQEVASGILAKHGAQVSVASDGEDALVWLDAHPEAVDIVLMDVQMPRLDGYAATRRLRQDPRQRDLPVIALTAGAFQSMQEAAREAGMNDFIAKPFDVAELIACIRQWTGRQSEPVVMTPAPGDIDPSDPALQGTDPDALIAQGIDLRTALERWECLSTYRDFLHKFAHAHAETGTAIAHACRMGALDEAAALAHTLSGVAANLALPRVAGFAGQIEQTQRAGHPPAEEELYALQQALTTVCQAVRTWNDDRPHTTRHPAPLDREALERLCATLITDIEAQHLTAAEAGLEHLRAALDGEALTTLDALQRSLGDFDFRRAESLARTLNHELGFTPPE</sequence>
<dbReference type="GO" id="GO:0000155">
    <property type="term" value="F:phosphorelay sensor kinase activity"/>
    <property type="evidence" value="ECO:0007669"/>
    <property type="project" value="InterPro"/>
</dbReference>
<feature type="domain" description="PAC" evidence="21">
    <location>
        <begin position="705"/>
        <end position="758"/>
    </location>
</feature>
<feature type="modified residue" description="4-aspartylphosphate" evidence="15">
    <location>
        <position position="1355"/>
    </location>
</feature>
<dbReference type="PROSITE" id="PS50112">
    <property type="entry name" value="PAS"/>
    <property type="match status" value="2"/>
</dbReference>
<dbReference type="InterPro" id="IPR004358">
    <property type="entry name" value="Sig_transdc_His_kin-like_C"/>
</dbReference>
<dbReference type="InterPro" id="IPR036890">
    <property type="entry name" value="HATPase_C_sf"/>
</dbReference>
<keyword evidence="11 17" id="KW-1133">Transmembrane helix</keyword>
<dbReference type="eggNOG" id="COG0784">
    <property type="taxonomic scope" value="Bacteria"/>
</dbReference>
<evidence type="ECO:0000256" key="1">
    <source>
        <dbReference type="ARBA" id="ARBA00000085"/>
    </source>
</evidence>
<comment type="subcellular location">
    <subcellularLocation>
        <location evidence="2">Cell membrane</location>
        <topology evidence="2">Multi-pass membrane protein</topology>
    </subcellularLocation>
</comment>
<dbReference type="SMART" id="SM00091">
    <property type="entry name" value="PAS"/>
    <property type="match status" value="5"/>
</dbReference>
<dbReference type="Gene3D" id="1.10.287.130">
    <property type="match status" value="1"/>
</dbReference>
<feature type="transmembrane region" description="Helical" evidence="17">
    <location>
        <begin position="352"/>
        <end position="371"/>
    </location>
</feature>
<dbReference type="InterPro" id="IPR036641">
    <property type="entry name" value="HPT_dom_sf"/>
</dbReference>
<feature type="domain" description="PAC" evidence="21">
    <location>
        <begin position="955"/>
        <end position="1013"/>
    </location>
</feature>
<dbReference type="InterPro" id="IPR003661">
    <property type="entry name" value="HisK_dim/P_dom"/>
</dbReference>
<evidence type="ECO:0000256" key="10">
    <source>
        <dbReference type="ARBA" id="ARBA00022840"/>
    </source>
</evidence>
<dbReference type="SMART" id="SM00448">
    <property type="entry name" value="REC"/>
    <property type="match status" value="1"/>
</dbReference>
<keyword evidence="4" id="KW-1003">Cell membrane</keyword>
<accession>D3RSZ8</accession>
<dbReference type="InterPro" id="IPR001789">
    <property type="entry name" value="Sig_transdc_resp-reg_receiver"/>
</dbReference>
<evidence type="ECO:0000256" key="4">
    <source>
        <dbReference type="ARBA" id="ARBA00022475"/>
    </source>
</evidence>
<evidence type="ECO:0000259" key="18">
    <source>
        <dbReference type="PROSITE" id="PS50109"/>
    </source>
</evidence>
<dbReference type="InterPro" id="IPR036097">
    <property type="entry name" value="HisK_dim/P_sf"/>
</dbReference>
<comment type="catalytic activity">
    <reaction evidence="1">
        <text>ATP + protein L-histidine = ADP + protein N-phospho-L-histidine.</text>
        <dbReference type="EC" id="2.7.13.3"/>
    </reaction>
</comment>
<dbReference type="Pfam" id="PF03924">
    <property type="entry name" value="CHASE"/>
    <property type="match status" value="1"/>
</dbReference>
<dbReference type="InterPro" id="IPR000700">
    <property type="entry name" value="PAS-assoc_C"/>
</dbReference>
<keyword evidence="9 23" id="KW-0418">Kinase</keyword>
<dbReference type="STRING" id="572477.Alvin_1372"/>
<evidence type="ECO:0000256" key="16">
    <source>
        <dbReference type="SAM" id="Coils"/>
    </source>
</evidence>
<keyword evidence="24" id="KW-1185">Reference proteome</keyword>
<dbReference type="SUPFAM" id="SSF47226">
    <property type="entry name" value="Histidine-containing phosphotransfer domain, HPT domain"/>
    <property type="match status" value="1"/>
</dbReference>
<dbReference type="CDD" id="cd16922">
    <property type="entry name" value="HATPase_EvgS-ArcB-TorS-like"/>
    <property type="match status" value="1"/>
</dbReference>
<organism evidence="23 24">
    <name type="scientific">Allochromatium vinosum (strain ATCC 17899 / DSM 180 / NBRC 103801 / NCIMB 10441 / D)</name>
    <name type="common">Chromatium vinosum</name>
    <dbReference type="NCBI Taxonomy" id="572477"/>
    <lineage>
        <taxon>Bacteria</taxon>
        <taxon>Pseudomonadati</taxon>
        <taxon>Pseudomonadota</taxon>
        <taxon>Gammaproteobacteria</taxon>
        <taxon>Chromatiales</taxon>
        <taxon>Chromatiaceae</taxon>
        <taxon>Allochromatium</taxon>
    </lineage>
</organism>
<dbReference type="InterPro" id="IPR008207">
    <property type="entry name" value="Sig_transdc_His_kin_Hpt_dom"/>
</dbReference>
<gene>
    <name evidence="23" type="ordered locus">Alvin_1372</name>
</gene>
<dbReference type="Pfam" id="PF00072">
    <property type="entry name" value="Response_reg"/>
    <property type="match status" value="1"/>
</dbReference>
<dbReference type="CDD" id="cd17546">
    <property type="entry name" value="REC_hyHK_CKI1_RcsC-like"/>
    <property type="match status" value="1"/>
</dbReference>
<dbReference type="InterPro" id="IPR000014">
    <property type="entry name" value="PAS"/>
</dbReference>
<dbReference type="SUPFAM" id="SSF55874">
    <property type="entry name" value="ATPase domain of HSP90 chaperone/DNA topoisomerase II/histidine kinase"/>
    <property type="match status" value="1"/>
</dbReference>
<dbReference type="Pfam" id="PF00512">
    <property type="entry name" value="HisKA"/>
    <property type="match status" value="1"/>
</dbReference>
<protein>
    <recommendedName>
        <fullName evidence="3">histidine kinase</fullName>
        <ecNumber evidence="3">2.7.13.3</ecNumber>
    </recommendedName>
</protein>
<evidence type="ECO:0000256" key="14">
    <source>
        <dbReference type="ARBA" id="ARBA00023306"/>
    </source>
</evidence>
<dbReference type="Pfam" id="PF02518">
    <property type="entry name" value="HATPase_c"/>
    <property type="match status" value="1"/>
</dbReference>
<feature type="domain" description="PAS" evidence="20">
    <location>
        <begin position="759"/>
        <end position="830"/>
    </location>
</feature>
<keyword evidence="6" id="KW-0808">Transferase</keyword>
<dbReference type="Proteomes" id="UP000001441">
    <property type="component" value="Chromosome"/>
</dbReference>
<dbReference type="PANTHER" id="PTHR45339">
    <property type="entry name" value="HYBRID SIGNAL TRANSDUCTION HISTIDINE KINASE J"/>
    <property type="match status" value="1"/>
</dbReference>
<keyword evidence="10" id="KW-0067">ATP-binding</keyword>
<dbReference type="Pfam" id="PF08448">
    <property type="entry name" value="PAS_4"/>
    <property type="match status" value="4"/>
</dbReference>
<dbReference type="SMART" id="SM01079">
    <property type="entry name" value="CHASE"/>
    <property type="match status" value="1"/>
</dbReference>
<dbReference type="PROSITE" id="PS50113">
    <property type="entry name" value="PAC"/>
    <property type="match status" value="4"/>
</dbReference>
<evidence type="ECO:0000256" key="17">
    <source>
        <dbReference type="SAM" id="Phobius"/>
    </source>
</evidence>
<keyword evidence="14" id="KW-0131">Cell cycle</keyword>
<dbReference type="SMART" id="SM00388">
    <property type="entry name" value="HisKA"/>
    <property type="match status" value="1"/>
</dbReference>
<dbReference type="FunFam" id="3.30.565.10:FF:000010">
    <property type="entry name" value="Sensor histidine kinase RcsC"/>
    <property type="match status" value="1"/>
</dbReference>
<feature type="domain" description="PAC" evidence="21">
    <location>
        <begin position="583"/>
        <end position="636"/>
    </location>
</feature>
<evidence type="ECO:0000256" key="5">
    <source>
        <dbReference type="ARBA" id="ARBA00022553"/>
    </source>
</evidence>
<dbReference type="InterPro" id="IPR035965">
    <property type="entry name" value="PAS-like_dom_sf"/>
</dbReference>
<keyword evidence="16" id="KW-0175">Coiled coil</keyword>
<keyword evidence="7 17" id="KW-0812">Transmembrane</keyword>
<dbReference type="Gene3D" id="3.30.450.350">
    <property type="entry name" value="CHASE domain"/>
    <property type="match status" value="1"/>
</dbReference>
<dbReference type="SMART" id="SM00387">
    <property type="entry name" value="HATPase_c"/>
    <property type="match status" value="1"/>
</dbReference>
<keyword evidence="12" id="KW-0902">Two-component regulatory system</keyword>
<dbReference type="NCBIfam" id="TIGR00229">
    <property type="entry name" value="sensory_box"/>
    <property type="match status" value="4"/>
</dbReference>
<dbReference type="Gene3D" id="3.40.50.2300">
    <property type="match status" value="1"/>
</dbReference>
<evidence type="ECO:0000256" key="11">
    <source>
        <dbReference type="ARBA" id="ARBA00022989"/>
    </source>
</evidence>
<feature type="domain" description="CHASE" evidence="22">
    <location>
        <begin position="108"/>
        <end position="302"/>
    </location>
</feature>
<evidence type="ECO:0000256" key="2">
    <source>
        <dbReference type="ARBA" id="ARBA00004651"/>
    </source>
</evidence>
<dbReference type="GO" id="GO:0005886">
    <property type="term" value="C:plasma membrane"/>
    <property type="evidence" value="ECO:0007669"/>
    <property type="project" value="UniProtKB-SubCell"/>
</dbReference>
<dbReference type="KEGG" id="alv:Alvin_1372"/>
<dbReference type="SMART" id="SM00086">
    <property type="entry name" value="PAC"/>
    <property type="match status" value="3"/>
</dbReference>
<dbReference type="Pfam" id="PF08447">
    <property type="entry name" value="PAS_3"/>
    <property type="match status" value="1"/>
</dbReference>
<evidence type="ECO:0000256" key="12">
    <source>
        <dbReference type="ARBA" id="ARBA00023012"/>
    </source>
</evidence>
<dbReference type="EMBL" id="CP001896">
    <property type="protein sequence ID" value="ADC62307.1"/>
    <property type="molecule type" value="Genomic_DNA"/>
</dbReference>
<dbReference type="CDD" id="cd00082">
    <property type="entry name" value="HisKA"/>
    <property type="match status" value="1"/>
</dbReference>